<evidence type="ECO:0000256" key="2">
    <source>
        <dbReference type="SAM" id="SignalP"/>
    </source>
</evidence>
<feature type="signal peptide" evidence="2">
    <location>
        <begin position="1"/>
        <end position="27"/>
    </location>
</feature>
<protein>
    <recommendedName>
        <fullName evidence="3">Peptidase S74 domain-containing protein</fullName>
    </recommendedName>
</protein>
<accession>A0A150WLT8</accession>
<evidence type="ECO:0000259" key="3">
    <source>
        <dbReference type="PROSITE" id="PS51688"/>
    </source>
</evidence>
<evidence type="ECO:0000313" key="5">
    <source>
        <dbReference type="Proteomes" id="UP000075320"/>
    </source>
</evidence>
<dbReference type="Pfam" id="PF13884">
    <property type="entry name" value="Peptidase_S74"/>
    <property type="match status" value="1"/>
</dbReference>
<dbReference type="Pfam" id="PF07484">
    <property type="entry name" value="Collar"/>
    <property type="match status" value="1"/>
</dbReference>
<dbReference type="InterPro" id="IPR030392">
    <property type="entry name" value="S74_ICA"/>
</dbReference>
<comment type="caution">
    <text evidence="4">The sequence shown here is derived from an EMBL/GenBank/DDBJ whole genome shotgun (WGS) entry which is preliminary data.</text>
</comment>
<feature type="coiled-coil region" evidence="1">
    <location>
        <begin position="1581"/>
        <end position="1615"/>
    </location>
</feature>
<sequence length="1618" mass="165833">MECSGFSFYFFVLSALLSLLGPQRASASPPTFSYQGRILKSDGAPLQYNNVSFEFRITSPDGSCILYREQKNGVDMTNSKGIFDTPIGAGTKLFPADPLFTLIDAFENSGTLNCEGGATYNPINTDGRLLRVQFHDGGGWKSISPDNIIRSVPFSSYAAKAATSKRLGTKTETDFVLKSAIPVCGTGYVLTSTTSGVLTCALDGGTQLADGAVTPNKLETVSGLTAGSYGNSSTVPVITVDTKGRITAISTNTVTGLPVASGVSGKFLKSNGTAWSGQDILFSDIKNSSGTSAFNVAACGANQTVAWASLTDSFTCQSIGSLDASAISSGTLNVARLPSSLTNGAWNGDGTNVYRTTGRVGVGTNTPSQELDVVGKVNATEFCIAGSCISSWPSGGGGTVTNIATGTGLTGGPITATGTISIANGGVGTTQIADGAVTQNKLETVTGLTAGAYGSATAVPSITVDAKGRVTAISTNSITGLPAASGVSGTFLKSNGTTWSGQNILFSDIKNSVGGSAFNVGSCAANQTVAWSSLTDSFTCQNIGSLDASAITAGTLDIARLPSAVTDGMWGASTGNVYRSTGNVGIGTSSPALKLSVNGEVQLSSTGAVCNSTNAGALQYASGTLQLCNGTNWTSLSGAPAGLVSAFSVNTCPAGWLEANGATVSRTTYSALFSAVGTTFGAGDGSTTFQLPDLRGEFIRGWDHGRGVDSGRTFGSWQVGSYFIQRDANNAGNGIQPEFSDDAFGSNASWDGGGGRVSAPYTIPGTSITIAARAATALSTQGATVATNNLLVMRGARPRNISLIYCVSTATNTSSTVASTGTGTTNYIPKWTSTTGLGNSILFDAGTGIGIGTTTPSQALDVAGKVNATEYCIAGSCINSWPSGGGSGTVTNIATGTGLTGGPITATGTIAIANGGVGTTQLADGAVTQSKLETVSGLTAGAYGSATAIPSITVDTKGRVTAISTNTITGLPSAGTSGKFLKSNGTTWSGQDILFSDIKNSVGGSAFNVASCAANQTVAWSSLTDSFTCQNIGSLDASAITAGTLDVARLPAAVTDGLWSSTSGNAYRSTGNVGVGTTSPVQLMQLHKSTAASSLTAYTNSSTGATLSDGSVVGIDATGNMWLWNQENLPVLFGTNNGERMRIAANGNVGIGTTSPSAKLEIGGTPGTDGIRFPDGTLQTTAASTIGVNNTFVSNWPDVIYCNDGSEYSILHIDTKESAATRVWYTKAAGGGAHYIRFNSSNGAFVDTTSFTGYSACNNKSISTLTSEGRTHNIAKGPAAQWLQSGNDAYYNAGKVGIGTSSPTAPLTLATASAVNGPLAYFSTPNTAGNWSYVQVDRGTYKSTFGIDPNGNAHVFAGPGQATTFWANGTQHAILNTSGNFGVGTGSPQGRFDSNITDGVWAYAVSRSGTMLGGLHGNSGVLNLTALAGNPLTLQGNGGKVGIGMTNPSQALEVNGRIKTASSATDCVGGWDCTAYFWDMSVASIYYSGLTQRSDRRLKENITPLKDEYLDRLEYLNPVTYTWKDPKNGHGTKFGLIAQEVESVWPEIVSTADDEMKTKSVDYTQLISPLLRQAQESRKFNREVQSVIESLEQSNRDKDKEIAELKARLEKIEKALGK</sequence>
<name>A0A150WLT8_BDEBC</name>
<feature type="domain" description="Peptidase S74" evidence="3">
    <location>
        <begin position="1494"/>
        <end position="1595"/>
    </location>
</feature>
<dbReference type="RefSeq" id="WP_061835306.1">
    <property type="nucleotide sequence ID" value="NZ_LUKE01000002.1"/>
</dbReference>
<dbReference type="Gene3D" id="3.90.1340.10">
    <property type="entry name" value="Phage tail collar domain"/>
    <property type="match status" value="1"/>
</dbReference>
<evidence type="ECO:0000256" key="1">
    <source>
        <dbReference type="SAM" id="Coils"/>
    </source>
</evidence>
<dbReference type="InterPro" id="IPR037053">
    <property type="entry name" value="Phage_tail_collar_dom_sf"/>
</dbReference>
<keyword evidence="5" id="KW-1185">Reference proteome</keyword>
<organism evidence="4 5">
    <name type="scientific">Bdellovibrio bacteriovorus</name>
    <dbReference type="NCBI Taxonomy" id="959"/>
    <lineage>
        <taxon>Bacteria</taxon>
        <taxon>Pseudomonadati</taxon>
        <taxon>Bdellovibrionota</taxon>
        <taxon>Bdellovibrionia</taxon>
        <taxon>Bdellovibrionales</taxon>
        <taxon>Pseudobdellovibrionaceae</taxon>
        <taxon>Bdellovibrio</taxon>
    </lineage>
</organism>
<dbReference type="PROSITE" id="PS51688">
    <property type="entry name" value="ICA"/>
    <property type="match status" value="1"/>
</dbReference>
<reference evidence="4 5" key="1">
    <citation type="submission" date="2016-03" db="EMBL/GenBank/DDBJ databases">
        <authorList>
            <person name="Ploux O."/>
        </authorList>
    </citation>
    <scope>NUCLEOTIDE SEQUENCE [LARGE SCALE GENOMIC DNA]</scope>
    <source>
        <strain evidence="4 5">R0</strain>
    </source>
</reference>
<dbReference type="Gene3D" id="1.10.10.10">
    <property type="entry name" value="Winged helix-like DNA-binding domain superfamily/Winged helix DNA-binding domain"/>
    <property type="match status" value="1"/>
</dbReference>
<dbReference type="InterPro" id="IPR036388">
    <property type="entry name" value="WH-like_DNA-bd_sf"/>
</dbReference>
<keyword evidence="2" id="KW-0732">Signal</keyword>
<dbReference type="SUPFAM" id="SSF88874">
    <property type="entry name" value="Receptor-binding domain of short tail fibre protein gp12"/>
    <property type="match status" value="1"/>
</dbReference>
<dbReference type="Proteomes" id="UP000075320">
    <property type="component" value="Unassembled WGS sequence"/>
</dbReference>
<feature type="chain" id="PRO_5007572878" description="Peptidase S74 domain-containing protein" evidence="2">
    <location>
        <begin position="28"/>
        <end position="1618"/>
    </location>
</feature>
<keyword evidence="1" id="KW-0175">Coiled coil</keyword>
<dbReference type="EMBL" id="LUKE01000002">
    <property type="protein sequence ID" value="KYG64795.1"/>
    <property type="molecule type" value="Genomic_DNA"/>
</dbReference>
<dbReference type="OrthoDB" id="1002014at2"/>
<proteinExistence type="predicted"/>
<evidence type="ECO:0000313" key="4">
    <source>
        <dbReference type="EMBL" id="KYG64795.1"/>
    </source>
</evidence>
<dbReference type="InterPro" id="IPR011083">
    <property type="entry name" value="Phage_tail_collar_dom"/>
</dbReference>
<gene>
    <name evidence="4" type="ORF">AZI86_11360</name>
</gene>